<protein>
    <submittedName>
        <fullName evidence="2">Mercury resistance protein</fullName>
    </submittedName>
</protein>
<reference evidence="2" key="1">
    <citation type="submission" date="2020-07" db="EMBL/GenBank/DDBJ databases">
        <title>Huge and variable diversity of episymbiotic CPR bacteria and DPANN archaea in groundwater ecosystems.</title>
        <authorList>
            <person name="He C.Y."/>
            <person name="Keren R."/>
            <person name="Whittaker M."/>
            <person name="Farag I.F."/>
            <person name="Doudna J."/>
            <person name="Cate J.H.D."/>
            <person name="Banfield J.F."/>
        </authorList>
    </citation>
    <scope>NUCLEOTIDE SEQUENCE</scope>
    <source>
        <strain evidence="2">NC_groundwater_717_Ag_S-0.2um_59_8</strain>
    </source>
</reference>
<keyword evidence="1" id="KW-0472">Membrane</keyword>
<accession>A0A932M0Z4</accession>
<dbReference type="Pfam" id="PF05052">
    <property type="entry name" value="MerE"/>
    <property type="match status" value="1"/>
</dbReference>
<keyword evidence="1" id="KW-0812">Transmembrane</keyword>
<dbReference type="GO" id="GO:0015097">
    <property type="term" value="F:mercury ion transmembrane transporter activity"/>
    <property type="evidence" value="ECO:0007669"/>
    <property type="project" value="InterPro"/>
</dbReference>
<evidence type="ECO:0000256" key="1">
    <source>
        <dbReference type="SAM" id="Phobius"/>
    </source>
</evidence>
<feature type="transmembrane region" description="Helical" evidence="1">
    <location>
        <begin position="56"/>
        <end position="75"/>
    </location>
</feature>
<dbReference type="Proteomes" id="UP000741360">
    <property type="component" value="Unassembled WGS sequence"/>
</dbReference>
<name>A0A932M0Z4_UNCTE</name>
<evidence type="ECO:0000313" key="2">
    <source>
        <dbReference type="EMBL" id="MBI3014366.1"/>
    </source>
</evidence>
<dbReference type="GO" id="GO:0016020">
    <property type="term" value="C:membrane"/>
    <property type="evidence" value="ECO:0007669"/>
    <property type="project" value="InterPro"/>
</dbReference>
<feature type="transmembrane region" description="Helical" evidence="1">
    <location>
        <begin position="21"/>
        <end position="44"/>
    </location>
</feature>
<proteinExistence type="predicted"/>
<dbReference type="AlphaFoldDB" id="A0A932M0Z4"/>
<comment type="caution">
    <text evidence="2">The sequence shown here is derived from an EMBL/GenBank/DDBJ whole genome shotgun (WGS) entry which is preliminary data.</text>
</comment>
<dbReference type="EMBL" id="JACPSX010000088">
    <property type="protein sequence ID" value="MBI3014366.1"/>
    <property type="molecule type" value="Genomic_DNA"/>
</dbReference>
<evidence type="ECO:0000313" key="3">
    <source>
        <dbReference type="Proteomes" id="UP000741360"/>
    </source>
</evidence>
<keyword evidence="1" id="KW-1133">Transmembrane helix</keyword>
<sequence length="91" mass="9943">MNILVKQKPTSAGAERRTFRGYLLLAGAALTCPCHLPVFLILLAGTGVAGFLTQNFWTAFLVLTAVFVFFLRSGLKTLKTARQENPEQKTG</sequence>
<organism evidence="2 3">
    <name type="scientific">Tectimicrobiota bacterium</name>
    <dbReference type="NCBI Taxonomy" id="2528274"/>
    <lineage>
        <taxon>Bacteria</taxon>
        <taxon>Pseudomonadati</taxon>
        <taxon>Nitrospinota/Tectimicrobiota group</taxon>
        <taxon>Candidatus Tectimicrobiota</taxon>
    </lineage>
</organism>
<gene>
    <name evidence="2" type="ORF">HYY65_04750</name>
</gene>
<dbReference type="InterPro" id="IPR007746">
    <property type="entry name" value="MerE"/>
</dbReference>